<evidence type="ECO:0000313" key="7">
    <source>
        <dbReference type="Proteomes" id="UP000250043"/>
    </source>
</evidence>
<comment type="subcellular location">
    <subcellularLocation>
        <location evidence="1">Nucleus</location>
    </subcellularLocation>
</comment>
<evidence type="ECO:0000256" key="3">
    <source>
        <dbReference type="SAM" id="Coils"/>
    </source>
</evidence>
<accession>A0A8E2DTX6</accession>
<keyword evidence="7" id="KW-1185">Reference proteome</keyword>
<keyword evidence="2" id="KW-0539">Nucleus</keyword>
<sequence>MDETVPSLTTDGVGSRFVSQNELEVAKARRDEQWRAAYARLGQEPPPQPAEDVWDGRSLAEKLAANRAAKQEEWEERNKLGNQFRALEEDEIQFLDAVLEKQREEERKRKEMDGEEVKAFREAVAARERAADRAAVAPLDPSPPAVPAKDKGKAAAAQPARKEIKKSLKGVLVKKKTKASPPESKTGAAPQTQDVSEDKREGETGGKRSGDPKTADEDAPQNTKRRRISEAAGA</sequence>
<dbReference type="GO" id="GO:0005634">
    <property type="term" value="C:nucleus"/>
    <property type="evidence" value="ECO:0007669"/>
    <property type="project" value="UniProtKB-SubCell"/>
</dbReference>
<feature type="coiled-coil region" evidence="3">
    <location>
        <begin position="85"/>
        <end position="115"/>
    </location>
</feature>
<dbReference type="OrthoDB" id="75720at2759"/>
<organism evidence="6 7">
    <name type="scientific">Obba rivulosa</name>
    <dbReference type="NCBI Taxonomy" id="1052685"/>
    <lineage>
        <taxon>Eukaryota</taxon>
        <taxon>Fungi</taxon>
        <taxon>Dikarya</taxon>
        <taxon>Basidiomycota</taxon>
        <taxon>Agaricomycotina</taxon>
        <taxon>Agaricomycetes</taxon>
        <taxon>Polyporales</taxon>
        <taxon>Gelatoporiaceae</taxon>
        <taxon>Obba</taxon>
    </lineage>
</organism>
<proteinExistence type="predicted"/>
<evidence type="ECO:0000256" key="2">
    <source>
        <dbReference type="ARBA" id="ARBA00023242"/>
    </source>
</evidence>
<dbReference type="AlphaFoldDB" id="A0A8E2DTX6"/>
<evidence type="ECO:0000256" key="1">
    <source>
        <dbReference type="ARBA" id="ARBA00004123"/>
    </source>
</evidence>
<dbReference type="Proteomes" id="UP000250043">
    <property type="component" value="Unassembled WGS sequence"/>
</dbReference>
<dbReference type="InterPro" id="IPR039845">
    <property type="entry name" value="FAM192A"/>
</dbReference>
<feature type="compositionally biased region" description="Basic residues" evidence="4">
    <location>
        <begin position="167"/>
        <end position="178"/>
    </location>
</feature>
<feature type="compositionally biased region" description="Basic and acidic residues" evidence="4">
    <location>
        <begin position="196"/>
        <end position="216"/>
    </location>
</feature>
<protein>
    <recommendedName>
        <fullName evidence="5">FAM192A/Fyv6 N-terminal domain-containing protein</fullName>
    </recommendedName>
</protein>
<gene>
    <name evidence="6" type="ORF">OBBRIDRAFT_883710</name>
</gene>
<evidence type="ECO:0000259" key="5">
    <source>
        <dbReference type="Pfam" id="PF10187"/>
    </source>
</evidence>
<feature type="region of interest" description="Disordered" evidence="4">
    <location>
        <begin position="128"/>
        <end position="234"/>
    </location>
</feature>
<name>A0A8E2DTX6_9APHY</name>
<evidence type="ECO:0000256" key="4">
    <source>
        <dbReference type="SAM" id="MobiDB-lite"/>
    </source>
</evidence>
<dbReference type="EMBL" id="KV722334">
    <property type="protein sequence ID" value="OCH95769.1"/>
    <property type="molecule type" value="Genomic_DNA"/>
</dbReference>
<dbReference type="InterPro" id="IPR019331">
    <property type="entry name" value="FAM192A/Fyv6_N"/>
</dbReference>
<dbReference type="PANTHER" id="PTHR13495:SF0">
    <property type="entry name" value="PSME3-INTERACTING PROTEIN"/>
    <property type="match status" value="1"/>
</dbReference>
<evidence type="ECO:0000313" key="6">
    <source>
        <dbReference type="EMBL" id="OCH95769.1"/>
    </source>
</evidence>
<reference evidence="6 7" key="1">
    <citation type="submission" date="2016-07" db="EMBL/GenBank/DDBJ databases">
        <title>Draft genome of the white-rot fungus Obba rivulosa 3A-2.</title>
        <authorList>
            <consortium name="DOE Joint Genome Institute"/>
            <person name="Miettinen O."/>
            <person name="Riley R."/>
            <person name="Acob R."/>
            <person name="Barry K."/>
            <person name="Cullen D."/>
            <person name="De Vries R."/>
            <person name="Hainaut M."/>
            <person name="Hatakka A."/>
            <person name="Henrissat B."/>
            <person name="Hilden K."/>
            <person name="Kuo R."/>
            <person name="Labutti K."/>
            <person name="Lipzen A."/>
            <person name="Makela M.R."/>
            <person name="Sandor L."/>
            <person name="Spatafora J.W."/>
            <person name="Grigoriev I.V."/>
            <person name="Hibbett D.S."/>
        </authorList>
    </citation>
    <scope>NUCLEOTIDE SEQUENCE [LARGE SCALE GENOMIC DNA]</scope>
    <source>
        <strain evidence="6 7">3A-2</strain>
    </source>
</reference>
<dbReference type="Pfam" id="PF10187">
    <property type="entry name" value="FAM192A_Fyv6_N"/>
    <property type="match status" value="1"/>
</dbReference>
<keyword evidence="3" id="KW-0175">Coiled coil</keyword>
<feature type="domain" description="FAM192A/Fyv6 N-terminal" evidence="5">
    <location>
        <begin position="17"/>
        <end position="121"/>
    </location>
</feature>
<dbReference type="PANTHER" id="PTHR13495">
    <property type="entry name" value="NEFA-INTERACTING NUCLEAR PROTEIN NIP30"/>
    <property type="match status" value="1"/>
</dbReference>